<dbReference type="Pfam" id="PF11751">
    <property type="entry name" value="PorP_SprF"/>
    <property type="match status" value="1"/>
</dbReference>
<dbReference type="EMBL" id="QENY01000023">
    <property type="protein sequence ID" value="PVX48810.1"/>
    <property type="molecule type" value="Genomic_DNA"/>
</dbReference>
<dbReference type="InterPro" id="IPR019861">
    <property type="entry name" value="PorP/SprF_Bacteroidetes"/>
</dbReference>
<name>A0A2U0TYY3_9BACT</name>
<proteinExistence type="predicted"/>
<reference evidence="1 2" key="1">
    <citation type="submission" date="2018-05" db="EMBL/GenBank/DDBJ databases">
        <title>Genomic Encyclopedia of Type Strains, Phase IV (KMG-IV): sequencing the most valuable type-strain genomes for metagenomic binning, comparative biology and taxonomic classification.</title>
        <authorList>
            <person name="Goeker M."/>
        </authorList>
    </citation>
    <scope>NUCLEOTIDE SEQUENCE [LARGE SCALE GENOMIC DNA]</scope>
    <source>
        <strain evidence="1 2">DSM 100333</strain>
    </source>
</reference>
<comment type="caution">
    <text evidence="1">The sequence shown here is derived from an EMBL/GenBank/DDBJ whole genome shotgun (WGS) entry which is preliminary data.</text>
</comment>
<evidence type="ECO:0000313" key="2">
    <source>
        <dbReference type="Proteomes" id="UP000245870"/>
    </source>
</evidence>
<gene>
    <name evidence="1" type="ORF">C7379_1234</name>
</gene>
<organism evidence="1 2">
    <name type="scientific">Hallella colorans</name>
    <dbReference type="NCBI Taxonomy" id="1703337"/>
    <lineage>
        <taxon>Bacteria</taxon>
        <taxon>Pseudomonadati</taxon>
        <taxon>Bacteroidota</taxon>
        <taxon>Bacteroidia</taxon>
        <taxon>Bacteroidales</taxon>
        <taxon>Prevotellaceae</taxon>
        <taxon>Hallella</taxon>
    </lineage>
</organism>
<dbReference type="RefSeq" id="WP_419185313.1">
    <property type="nucleotide sequence ID" value="NZ_CAMQYP010000010.1"/>
</dbReference>
<sequence length="312" mass="34504">MIIRHWILLLAFTVGVTNVRAQYDPSFSHYFDMETAYNPAAVGKQSQLNVTAGYALDLAGFEHNPQTAYAAVDMPFYALKTYHGCGVQFMNDKLGLFTHQRFALQYALKFRLFTGQISAGIQAGMISENFDGSKVDVEDANDPAFATTKLSGNILDLGAGLRYTNHSWYVGMSVMHLTSPLVSLGERHELQIDRTYYLTGGGNIKLRHPFLTIKPSFLMRTDMVTFRSDITARLIYSNDGKIMYGGLSYSPSNSVTALVGGSIHGVLVGYSYEVYTSAINPGNGSHEIFIGYQHEINLAKKGKALHKSVRIL</sequence>
<dbReference type="Proteomes" id="UP000245870">
    <property type="component" value="Unassembled WGS sequence"/>
</dbReference>
<accession>A0A2U0TYY3</accession>
<keyword evidence="2" id="KW-1185">Reference proteome</keyword>
<dbReference type="AlphaFoldDB" id="A0A2U0TYY3"/>
<dbReference type="NCBIfam" id="TIGR03519">
    <property type="entry name" value="T9SS_PorP_fam"/>
    <property type="match status" value="1"/>
</dbReference>
<evidence type="ECO:0000313" key="1">
    <source>
        <dbReference type="EMBL" id="PVX48810.1"/>
    </source>
</evidence>
<protein>
    <submittedName>
        <fullName evidence="1">Type IX secretion system PorP/SprF family membrane protein</fullName>
    </submittedName>
</protein>